<dbReference type="Proteomes" id="UP000282597">
    <property type="component" value="Chromosome"/>
</dbReference>
<dbReference type="KEGG" id="mcys:MCB1EB_0592"/>
<reference evidence="5 6" key="1">
    <citation type="journal article" date="2018" name="Microbes Environ.">
        <title>Comparative Genomic Insights into Endofungal Lifestyles of Two Bacterial Endosymbionts, Mycoavidus cysteinexigens and Burkholderia rhizoxinica.</title>
        <authorList>
            <person name="Sharmin D."/>
            <person name="Guo Y."/>
            <person name="Nishizawa T."/>
            <person name="Ohshima S."/>
            <person name="Sato Y."/>
            <person name="Takashima Y."/>
            <person name="Narisawa K."/>
            <person name="Ohta H."/>
        </authorList>
    </citation>
    <scope>NUCLEOTIDE SEQUENCE [LARGE SCALE GENOMIC DNA]</scope>
    <source>
        <strain evidence="5 6">B1-EB</strain>
    </source>
</reference>
<gene>
    <name evidence="5" type="ORF">MCB1EB_0592</name>
</gene>
<proteinExistence type="inferred from homology"/>
<protein>
    <submittedName>
        <fullName evidence="5">Secretion system effector</fullName>
    </submittedName>
</protein>
<dbReference type="EMBL" id="AP018150">
    <property type="protein sequence ID" value="BBE08753.1"/>
    <property type="molecule type" value="Genomic_DNA"/>
</dbReference>
<keyword evidence="2" id="KW-1043">Host membrane</keyword>
<comment type="subcellular location">
    <subcellularLocation>
        <location evidence="1">Host membrane</location>
    </subcellularLocation>
</comment>
<keyword evidence="3" id="KW-0843">Virulence</keyword>
<evidence type="ECO:0000313" key="6">
    <source>
        <dbReference type="Proteomes" id="UP000282597"/>
    </source>
</evidence>
<name>A0A2Z6ETJ8_9BURK</name>
<dbReference type="AlphaFoldDB" id="A0A2Z6ETJ8"/>
<dbReference type="GO" id="GO:0033644">
    <property type="term" value="C:host cell membrane"/>
    <property type="evidence" value="ECO:0007669"/>
    <property type="project" value="UniProtKB-SubCell"/>
</dbReference>
<dbReference type="InterPro" id="IPR006972">
    <property type="entry name" value="BipB-like_C"/>
</dbReference>
<sequence length="462" mass="49169">MSVTLNTPAADGAKAAYPLASDEEYANSAATRSVGRLDASKQVTEILAKQPEPLNRPTPGKSVVTLPQANQAMERIMERVGAPLDEGARLQLGKIETVSMDSMMIATTLLTGKVMGDTAEAKCKALEIMGKKQEAIRTQQVKEYCEQLDKATEQQEKAKKAGVFGVIFDWIVAAVEIGIGVLKLACGNPTGVIDIAAGVSGAVKAVANTLALIDPSHASVYGKIADWAGKIQMGLEVVGLAVDMLSAAVRGLAKVATNFVKQGGTFLEKAGALLKQAGLLIKKAAAGVVQKTSAAFQQMASTCMQMGQYMEKAGAYVKQAATEFMQNMSTVSEAGVGAFVKKMGPSVKDIGASIEQFAQKLKTDKAFLIDILKNTRNVVYVSGQLTSGVSQLERAKLQKQIDASITDQQWLQFCFDFYEKGKQATLKQMRDLLDAQSSAMEDGSKLLNQTNTLQAHVAASMV</sequence>
<keyword evidence="2" id="KW-0472">Membrane</keyword>
<comment type="similarity">
    <text evidence="4">Belongs to the SctE/SipB/YopB family.</text>
</comment>
<evidence type="ECO:0000256" key="2">
    <source>
        <dbReference type="ARBA" id="ARBA00022870"/>
    </source>
</evidence>
<dbReference type="Pfam" id="PF04888">
    <property type="entry name" value="SseC"/>
    <property type="match status" value="1"/>
</dbReference>
<dbReference type="RefSeq" id="WP_052393790.1">
    <property type="nucleotide sequence ID" value="NZ_AP018150.1"/>
</dbReference>
<accession>A0A2Z6ETJ8</accession>
<evidence type="ECO:0000256" key="1">
    <source>
        <dbReference type="ARBA" id="ARBA00004551"/>
    </source>
</evidence>
<evidence type="ECO:0000313" key="5">
    <source>
        <dbReference type="EMBL" id="BBE08753.1"/>
    </source>
</evidence>
<evidence type="ECO:0000256" key="4">
    <source>
        <dbReference type="ARBA" id="ARBA00035640"/>
    </source>
</evidence>
<evidence type="ECO:0000256" key="3">
    <source>
        <dbReference type="ARBA" id="ARBA00023026"/>
    </source>
</evidence>
<keyword evidence="6" id="KW-1185">Reference proteome</keyword>
<organism evidence="5 6">
    <name type="scientific">Mycoavidus cysteinexigens</name>
    <dbReference type="NCBI Taxonomy" id="1553431"/>
    <lineage>
        <taxon>Bacteria</taxon>
        <taxon>Pseudomonadati</taxon>
        <taxon>Pseudomonadota</taxon>
        <taxon>Betaproteobacteria</taxon>
        <taxon>Burkholderiales</taxon>
        <taxon>Burkholderiaceae</taxon>
        <taxon>Mycoavidus</taxon>
    </lineage>
</organism>